<evidence type="ECO:0000313" key="2">
    <source>
        <dbReference type="Proteomes" id="UP000672009"/>
    </source>
</evidence>
<protein>
    <submittedName>
        <fullName evidence="1">Uncharacterized protein</fullName>
    </submittedName>
</protein>
<dbReference type="KEGG" id="tun:J9260_16220"/>
<keyword evidence="2" id="KW-1185">Reference proteome</keyword>
<sequence length="242" mass="27115">MLFNLRWFAVIAVLLPTGAWSEEALPPLFTQDPHRNDMGFFDLHLCNWPERPAFFKALFSTQQFAQVVKMEVLAPDGHSVGELSLDNFRSVHPAGKPEKRVFLNDLAVPSGSKDGWYSIRVTDKAGIVHTATDYVVMGRLLPATKLLPNTEDDIPLPQQLQWDAVSGAKHYQVFVRDEFANKLVFESKLLDKPQVAIPAEVLQAGGYYSWVVHARDVNENIILGDFNSGSLSEKAFFSVRGE</sequence>
<dbReference type="AlphaFoldDB" id="A0A975IGN0"/>
<dbReference type="RefSeq" id="WP_210218752.1">
    <property type="nucleotide sequence ID" value="NZ_CP072793.1"/>
</dbReference>
<proteinExistence type="predicted"/>
<dbReference type="Proteomes" id="UP000672009">
    <property type="component" value="Chromosome"/>
</dbReference>
<name>A0A975IGN0_9GAMM</name>
<reference evidence="1" key="1">
    <citation type="submission" date="2021-04" db="EMBL/GenBank/DDBJ databases">
        <title>Genomics, taxonomy and metabolism of representatives of sulfur bacteria of the genus Thiothrix: Thiothrix fructosivorans QT, Thiothrix unzii A1T and three new species, Thiothrix subterranea sp. nov., Thiothrix litoralis sp. nov. and 'Candidatus Thiothrix anitrata' sp. nov.</title>
        <authorList>
            <person name="Ravin N.V."/>
            <person name="Smolyakov D."/>
            <person name="Rudenko T.S."/>
            <person name="Mardanov A.V."/>
            <person name="Beletsky A.V."/>
            <person name="Markov N.D."/>
            <person name="Fomenkov A.I."/>
            <person name="Roberts R.J."/>
            <person name="Karnachuk O.V."/>
            <person name="Novikov A."/>
            <person name="Grabovich M.Y."/>
        </authorList>
    </citation>
    <scope>NUCLEOTIDE SEQUENCE</scope>
    <source>
        <strain evidence="1">A1</strain>
    </source>
</reference>
<evidence type="ECO:0000313" key="1">
    <source>
        <dbReference type="EMBL" id="QTR53226.1"/>
    </source>
</evidence>
<accession>A0A975IGN0</accession>
<dbReference type="EMBL" id="CP072793">
    <property type="protein sequence ID" value="QTR53226.1"/>
    <property type="molecule type" value="Genomic_DNA"/>
</dbReference>
<gene>
    <name evidence="1" type="ORF">J9260_16220</name>
</gene>
<organism evidence="1 2">
    <name type="scientific">Thiothrix unzii</name>
    <dbReference type="NCBI Taxonomy" id="111769"/>
    <lineage>
        <taxon>Bacteria</taxon>
        <taxon>Pseudomonadati</taxon>
        <taxon>Pseudomonadota</taxon>
        <taxon>Gammaproteobacteria</taxon>
        <taxon>Thiotrichales</taxon>
        <taxon>Thiotrichaceae</taxon>
        <taxon>Thiothrix</taxon>
    </lineage>
</organism>